<evidence type="ECO:0000256" key="4">
    <source>
        <dbReference type="ARBA" id="ARBA00023015"/>
    </source>
</evidence>
<keyword evidence="6" id="KW-0804">Transcription</keyword>
<dbReference type="Pfam" id="PF00392">
    <property type="entry name" value="GntR"/>
    <property type="match status" value="1"/>
</dbReference>
<sequence length="435" mass="50798">MTKAKYQSIIDKIIKDIQKGRLATGQKIPSVRRLAERYRCSKDTAQKALTELKYQKYIYAVPKSGYYVLENHQESKQDLELPVTDDRHQAYEDFRLCVNETLIGRENYLFNYYPQQEGLEELRKSVQQLLLDSAVYTSLDRLVLTSGTQQALYILSQIDFPNQKETILVEQPTYHRINDLLLAQDLPYETIERTPQGIDLQQLEEIFQSGKIKFFYTIPRFHYPLGHSYSRKEKEEILRLARLYHVYIVEDDYLSDFDSRRELTFHYLDDCQQVIYIKSFSTSLFPALRITALLLPPGIKETFIAYKSAVDYDSNLIMQKALSLYIDSLMFEKNRLALLQLQEREAERAQQLADQAQLALPVYPTKDGLLLDLRPLPSVSALKHSGLPLDFFETSYASDCPYHYAKLAYDGLEENLEKLKNRMLILDEYKKAKNP</sequence>
<dbReference type="PROSITE" id="PS50949">
    <property type="entry name" value="HTH_GNTR"/>
    <property type="match status" value="1"/>
</dbReference>
<evidence type="ECO:0000313" key="9">
    <source>
        <dbReference type="EMBL" id="MBP2622203.1"/>
    </source>
</evidence>
<organism evidence="9 10">
    <name type="scientific">Streptococcus panodentis</name>
    <dbReference type="NCBI Taxonomy" id="1581472"/>
    <lineage>
        <taxon>Bacteria</taxon>
        <taxon>Bacillati</taxon>
        <taxon>Bacillota</taxon>
        <taxon>Bacilli</taxon>
        <taxon>Lactobacillales</taxon>
        <taxon>Streptococcaceae</taxon>
        <taxon>Streptococcus</taxon>
    </lineage>
</organism>
<keyword evidence="2 9" id="KW-0808">Transferase</keyword>
<dbReference type="InterPro" id="IPR036390">
    <property type="entry name" value="WH_DNA-bd_sf"/>
</dbReference>
<evidence type="ECO:0000259" key="8">
    <source>
        <dbReference type="PROSITE" id="PS50949"/>
    </source>
</evidence>
<evidence type="ECO:0000256" key="5">
    <source>
        <dbReference type="ARBA" id="ARBA00023125"/>
    </source>
</evidence>
<evidence type="ECO:0000256" key="3">
    <source>
        <dbReference type="ARBA" id="ARBA00022898"/>
    </source>
</evidence>
<dbReference type="CDD" id="cd00609">
    <property type="entry name" value="AAT_like"/>
    <property type="match status" value="1"/>
</dbReference>
<dbReference type="PANTHER" id="PTHR46577">
    <property type="entry name" value="HTH-TYPE TRANSCRIPTIONAL REGULATORY PROTEIN GABR"/>
    <property type="match status" value="1"/>
</dbReference>
<keyword evidence="10" id="KW-1185">Reference proteome</keyword>
<dbReference type="GO" id="GO:0008483">
    <property type="term" value="F:transaminase activity"/>
    <property type="evidence" value="ECO:0007669"/>
    <property type="project" value="UniProtKB-KW"/>
</dbReference>
<keyword evidence="2 9" id="KW-0032">Aminotransferase</keyword>
<name>A0ABS5B148_9STRE</name>
<dbReference type="InterPro" id="IPR015421">
    <property type="entry name" value="PyrdxlP-dep_Trfase_major"/>
</dbReference>
<dbReference type="EMBL" id="QFAY01000038">
    <property type="protein sequence ID" value="MBP2622203.1"/>
    <property type="molecule type" value="Genomic_DNA"/>
</dbReference>
<accession>A0ABS5B148</accession>
<comment type="similarity">
    <text evidence="1">In the C-terminal section; belongs to the class-I pyridoxal-phosphate-dependent aminotransferase family.</text>
</comment>
<dbReference type="Gene3D" id="3.40.640.10">
    <property type="entry name" value="Type I PLP-dependent aspartate aminotransferase-like (Major domain)"/>
    <property type="match status" value="1"/>
</dbReference>
<dbReference type="SUPFAM" id="SSF53383">
    <property type="entry name" value="PLP-dependent transferases"/>
    <property type="match status" value="1"/>
</dbReference>
<evidence type="ECO:0000256" key="1">
    <source>
        <dbReference type="ARBA" id="ARBA00005384"/>
    </source>
</evidence>
<dbReference type="InterPro" id="IPR004839">
    <property type="entry name" value="Aminotransferase_I/II_large"/>
</dbReference>
<gene>
    <name evidence="9" type="ORF">DHL47_12910</name>
</gene>
<dbReference type="Proteomes" id="UP001519349">
    <property type="component" value="Unassembled WGS sequence"/>
</dbReference>
<keyword evidence="4" id="KW-0805">Transcription regulation</keyword>
<dbReference type="SMART" id="SM00345">
    <property type="entry name" value="HTH_GNTR"/>
    <property type="match status" value="1"/>
</dbReference>
<feature type="coiled-coil region" evidence="7">
    <location>
        <begin position="402"/>
        <end position="429"/>
    </location>
</feature>
<dbReference type="InterPro" id="IPR036388">
    <property type="entry name" value="WH-like_DNA-bd_sf"/>
</dbReference>
<dbReference type="InterPro" id="IPR000524">
    <property type="entry name" value="Tscrpt_reg_HTH_GntR"/>
</dbReference>
<keyword evidence="7" id="KW-0175">Coiled coil</keyword>
<keyword evidence="5" id="KW-0238">DNA-binding</keyword>
<dbReference type="RefSeq" id="WP_209552107.1">
    <property type="nucleotide sequence ID" value="NZ_QFAY01000038.1"/>
</dbReference>
<feature type="domain" description="HTH gntR-type" evidence="8">
    <location>
        <begin position="3"/>
        <end position="71"/>
    </location>
</feature>
<evidence type="ECO:0000256" key="7">
    <source>
        <dbReference type="SAM" id="Coils"/>
    </source>
</evidence>
<protein>
    <submittedName>
        <fullName evidence="9">PLP-dependent aminotransferase family protein</fullName>
    </submittedName>
</protein>
<dbReference type="PANTHER" id="PTHR46577:SF1">
    <property type="entry name" value="HTH-TYPE TRANSCRIPTIONAL REGULATORY PROTEIN GABR"/>
    <property type="match status" value="1"/>
</dbReference>
<dbReference type="SUPFAM" id="SSF46785">
    <property type="entry name" value="Winged helix' DNA-binding domain"/>
    <property type="match status" value="1"/>
</dbReference>
<evidence type="ECO:0000313" key="10">
    <source>
        <dbReference type="Proteomes" id="UP001519349"/>
    </source>
</evidence>
<dbReference type="Gene3D" id="1.10.10.10">
    <property type="entry name" value="Winged helix-like DNA-binding domain superfamily/Winged helix DNA-binding domain"/>
    <property type="match status" value="1"/>
</dbReference>
<dbReference type="Pfam" id="PF00155">
    <property type="entry name" value="Aminotran_1_2"/>
    <property type="match status" value="1"/>
</dbReference>
<keyword evidence="3" id="KW-0663">Pyridoxal phosphate</keyword>
<reference evidence="9 10" key="1">
    <citation type="submission" date="2018-05" db="EMBL/GenBank/DDBJ databases">
        <title>Draft genome sequence of Streptococcus panodentis CCUG 70867T.</title>
        <authorList>
            <person name="Salva-Serra F."/>
            <person name="Mendez V."/>
            <person name="Jaen-Luchoro D."/>
            <person name="Gonzales-Siles L."/>
            <person name="Karlsson R."/>
            <person name="Engstrom-Jakobsson H."/>
            <person name="Busquets A."/>
            <person name="Gomila M."/>
            <person name="Pineiro-Iglesias B."/>
            <person name="Bennasar-Figueras A."/>
            <person name="Seeger M."/>
            <person name="Moore E."/>
        </authorList>
    </citation>
    <scope>NUCLEOTIDE SEQUENCE [LARGE SCALE GENOMIC DNA]</scope>
    <source>
        <strain evidence="9 10">CCUG 70867</strain>
    </source>
</reference>
<evidence type="ECO:0000256" key="2">
    <source>
        <dbReference type="ARBA" id="ARBA00022576"/>
    </source>
</evidence>
<comment type="caution">
    <text evidence="9">The sequence shown here is derived from an EMBL/GenBank/DDBJ whole genome shotgun (WGS) entry which is preliminary data.</text>
</comment>
<evidence type="ECO:0000256" key="6">
    <source>
        <dbReference type="ARBA" id="ARBA00023163"/>
    </source>
</evidence>
<dbReference type="InterPro" id="IPR015424">
    <property type="entry name" value="PyrdxlP-dep_Trfase"/>
</dbReference>
<dbReference type="CDD" id="cd07377">
    <property type="entry name" value="WHTH_GntR"/>
    <property type="match status" value="1"/>
</dbReference>
<dbReference type="InterPro" id="IPR051446">
    <property type="entry name" value="HTH_trans_reg/aminotransferase"/>
</dbReference>
<proteinExistence type="inferred from homology"/>